<dbReference type="AlphaFoldDB" id="A0A915XIE8"/>
<dbReference type="KEGG" id="ddu:GF1_21300"/>
<feature type="domain" description="AAA-ATPase-like" evidence="1">
    <location>
        <begin position="7"/>
        <end position="207"/>
    </location>
</feature>
<dbReference type="Pfam" id="PF08011">
    <property type="entry name" value="PDDEXK_9"/>
    <property type="match status" value="1"/>
</dbReference>
<dbReference type="SUPFAM" id="SSF52540">
    <property type="entry name" value="P-loop containing nucleoside triphosphate hydrolases"/>
    <property type="match status" value="1"/>
</dbReference>
<protein>
    <submittedName>
        <fullName evidence="2">ATPase AAA</fullName>
    </submittedName>
</protein>
<reference evidence="2" key="1">
    <citation type="submission" date="2020-12" db="EMBL/GenBank/DDBJ databases">
        <title>Desulfobium dissulfuricans gen. nov., sp. nov., a novel mesophilic, sulfate-reducing bacterium isolated from a deep-sea hydrothermal vent.</title>
        <authorList>
            <person name="Hashimoto Y."/>
            <person name="Tame A."/>
            <person name="Sawayama S."/>
            <person name="Miyazaki J."/>
            <person name="Takai K."/>
            <person name="Nakagawa S."/>
        </authorList>
    </citation>
    <scope>NUCLEOTIDE SEQUENCE</scope>
    <source>
        <strain evidence="2">GF1</strain>
    </source>
</reference>
<organism evidence="2 3">
    <name type="scientific">Desulfolithobacter dissulfuricans</name>
    <dbReference type="NCBI Taxonomy" id="2795293"/>
    <lineage>
        <taxon>Bacteria</taxon>
        <taxon>Pseudomonadati</taxon>
        <taxon>Thermodesulfobacteriota</taxon>
        <taxon>Desulfobulbia</taxon>
        <taxon>Desulfobulbales</taxon>
        <taxon>Desulfobulbaceae</taxon>
        <taxon>Desulfolithobacter</taxon>
    </lineage>
</organism>
<dbReference type="InterPro" id="IPR027417">
    <property type="entry name" value="P-loop_NTPase"/>
</dbReference>
<dbReference type="EMBL" id="AP024233">
    <property type="protein sequence ID" value="BCO09754.1"/>
    <property type="molecule type" value="Genomic_DNA"/>
</dbReference>
<accession>A0A915XIE8</accession>
<dbReference type="InterPro" id="IPR012547">
    <property type="entry name" value="PDDEXK_9"/>
</dbReference>
<dbReference type="Proteomes" id="UP001063350">
    <property type="component" value="Chromosome"/>
</dbReference>
<evidence type="ECO:0000313" key="3">
    <source>
        <dbReference type="Proteomes" id="UP001063350"/>
    </source>
</evidence>
<sequence length="517" mass="60777">MNMKKLPIGIQTFAKLRDPEENYVYVDKTEILLQLVESGEYFFLSRPRRFGKSVMLSTLYELFSGNRDLFNGLYIEDKWDWERKFPVIRISFGSGEFRTEEKFDAVIYHNLKHNQQWLAISCDDPLDDPGFCFAELIRNAASRYKEKVVILIDEYDKPILDHITDRELARSNRDKLKGFYSIMKDLDEYIRFVMITGVSKFAKMNLFSGLNNLDDITIDERFATICGYTHQEVERSFAERLQGVDMDKLREWYNGYNYFGDPLYNPFDILLFLSKNREYRPYWWSTGNPSFLIDLLNEQRRYLPELENCVVDDIILDTFDVDHIDLVALLWQTGYLTFAEKFTRRDRLFYRLKVPNKEIQLSLNELLVDYLTNQRQDKIPLQDSLYDALQAGDLETFHKTLHALFAGIPYQNYANKIIERYEGYYASVIYAYLASLGLPLVAEDVSSKGRVDMSIILPQAVYVIEFKVDNAPGSALEQIKEKGYHRKYLADDRTVYIIGIGFDSNKKNITEFEWETV</sequence>
<evidence type="ECO:0000259" key="1">
    <source>
        <dbReference type="Pfam" id="PF09820"/>
    </source>
</evidence>
<dbReference type="PANTHER" id="PTHR34825:SF1">
    <property type="entry name" value="AAA-ATPASE-LIKE DOMAIN-CONTAINING PROTEIN"/>
    <property type="match status" value="1"/>
</dbReference>
<evidence type="ECO:0000313" key="2">
    <source>
        <dbReference type="EMBL" id="BCO09754.1"/>
    </source>
</evidence>
<name>A0A915XIE8_9BACT</name>
<dbReference type="Pfam" id="PF09820">
    <property type="entry name" value="AAA-ATPase_like"/>
    <property type="match status" value="1"/>
</dbReference>
<dbReference type="InterPro" id="IPR018631">
    <property type="entry name" value="AAA-ATPase-like_dom"/>
</dbReference>
<proteinExistence type="predicted"/>
<keyword evidence="3" id="KW-1185">Reference proteome</keyword>
<dbReference type="PANTHER" id="PTHR34825">
    <property type="entry name" value="CONSERVED PROTEIN, WITH A WEAK D-GALACTARATE DEHYDRATASE/ALTRONATE HYDROLASE DOMAIN"/>
    <property type="match status" value="1"/>
</dbReference>
<gene>
    <name evidence="2" type="ORF">GF1_21300</name>
</gene>